<evidence type="ECO:0000313" key="2">
    <source>
        <dbReference type="Proteomes" id="UP001151582"/>
    </source>
</evidence>
<name>A0A9W8B697_9FUNG</name>
<dbReference type="EMBL" id="JANBQB010000185">
    <property type="protein sequence ID" value="KAJ1980098.1"/>
    <property type="molecule type" value="Genomic_DNA"/>
</dbReference>
<reference evidence="1" key="1">
    <citation type="submission" date="2022-07" db="EMBL/GenBank/DDBJ databases">
        <title>Phylogenomic reconstructions and comparative analyses of Kickxellomycotina fungi.</title>
        <authorList>
            <person name="Reynolds N.K."/>
            <person name="Stajich J.E."/>
            <person name="Barry K."/>
            <person name="Grigoriev I.V."/>
            <person name="Crous P."/>
            <person name="Smith M.E."/>
        </authorList>
    </citation>
    <scope>NUCLEOTIDE SEQUENCE</scope>
    <source>
        <strain evidence="1">RSA 567</strain>
    </source>
</reference>
<keyword evidence="2" id="KW-1185">Reference proteome</keyword>
<evidence type="ECO:0000313" key="1">
    <source>
        <dbReference type="EMBL" id="KAJ1980098.1"/>
    </source>
</evidence>
<dbReference type="Pfam" id="PF13855">
    <property type="entry name" value="LRR_8"/>
    <property type="match status" value="1"/>
</dbReference>
<accession>A0A9W8B697</accession>
<dbReference type="OrthoDB" id="660555at2759"/>
<feature type="non-terminal residue" evidence="1">
    <location>
        <position position="168"/>
    </location>
</feature>
<dbReference type="InterPro" id="IPR001611">
    <property type="entry name" value="Leu-rich_rpt"/>
</dbReference>
<dbReference type="Gene3D" id="3.80.10.10">
    <property type="entry name" value="Ribonuclease Inhibitor"/>
    <property type="match status" value="1"/>
</dbReference>
<dbReference type="SUPFAM" id="SSF52075">
    <property type="entry name" value="Outer arm dynein light chain 1"/>
    <property type="match status" value="1"/>
</dbReference>
<dbReference type="PANTHER" id="PTHR45752:SF187">
    <property type="entry name" value="LEUCINE-RICH REPEAT AND IQ DOMAIN-CONTAINING PROTEIN 4"/>
    <property type="match status" value="1"/>
</dbReference>
<dbReference type="Proteomes" id="UP001151582">
    <property type="component" value="Unassembled WGS sequence"/>
</dbReference>
<dbReference type="InterPro" id="IPR032675">
    <property type="entry name" value="LRR_dom_sf"/>
</dbReference>
<sequence>MGKGLSKEAADLAFGYVLTKRDTRHFHSLDDYSPDAIAAPSEADSTDDPLVAMLNAVTPTALPLPLSDPDVPTTALTMGQLTNLRNLSLCGKGFLRLSPNIAFLDTTESMQLCCNHLVALPPELAYMTALSALDLSRNKLQTLPEAIGYLEKLQVLTLTDNQLTELPR</sequence>
<organism evidence="1 2">
    <name type="scientific">Dimargaris verticillata</name>
    <dbReference type="NCBI Taxonomy" id="2761393"/>
    <lineage>
        <taxon>Eukaryota</taxon>
        <taxon>Fungi</taxon>
        <taxon>Fungi incertae sedis</taxon>
        <taxon>Zoopagomycota</taxon>
        <taxon>Kickxellomycotina</taxon>
        <taxon>Dimargaritomycetes</taxon>
        <taxon>Dimargaritales</taxon>
        <taxon>Dimargaritaceae</taxon>
        <taxon>Dimargaris</taxon>
    </lineage>
</organism>
<gene>
    <name evidence="1" type="ORF">H4R34_002586</name>
</gene>
<dbReference type="AlphaFoldDB" id="A0A9W8B697"/>
<comment type="caution">
    <text evidence="1">The sequence shown here is derived from an EMBL/GenBank/DDBJ whole genome shotgun (WGS) entry which is preliminary data.</text>
</comment>
<protein>
    <submittedName>
        <fullName evidence="1">Uncharacterized protein</fullName>
    </submittedName>
</protein>
<proteinExistence type="predicted"/>
<dbReference type="PANTHER" id="PTHR45752">
    <property type="entry name" value="LEUCINE-RICH REPEAT-CONTAINING"/>
    <property type="match status" value="1"/>
</dbReference>
<dbReference type="PRINTS" id="PR00019">
    <property type="entry name" value="LEURICHRPT"/>
</dbReference>
<dbReference type="InterPro" id="IPR050715">
    <property type="entry name" value="LRR-SigEffector_domain"/>
</dbReference>